<dbReference type="Pfam" id="PF13920">
    <property type="entry name" value="zf-C3HC4_3"/>
    <property type="match status" value="1"/>
</dbReference>
<evidence type="ECO:0000256" key="1">
    <source>
        <dbReference type="ARBA" id="ARBA00022737"/>
    </source>
</evidence>
<sequence>MGQSAGSMGRRQSKDELLYQHVATGNIEAIKALCREGASLEWFDSEAKTPLIVACMDSNLIMVAQTLIDLGANVNAYRPGREAGTPLHHAAKRGLDQTVKLLLSKGANALVRNDDGQTSLDVARINGYINVVRTIENHICLFSGWLRELHGPGFLKALAPQLLSRKIWVVIIPSGVNNPSKPLRLELVIYSNFQDAQPCTVIALGNVNIEEPKFHQSDPVLIIFDKSNKTRYKLASANEGDKQQLRWLYNACRGIPQVLATPMLHDAQPSVPVSQTATEAAELAMGVGASIQSAAVDQPVLLSSTRLGSEASSTNGWENPVDNASHGGWSFDGTPTHSAASSNGWADESKRGEFNGLGVPESRPIGNQTQLNKTQNNIPQVVQTSNTNPVLASPAPSAPPIPEALTEGLVYYPPIDFSPVDLSVPAAEYDAAGTSKTKDEGDSSSCVICWEAPIEGACIPCGHMAGCMTCLNKIKAKKGVCPVCRAKIQQVIKIYAV</sequence>
<dbReference type="Gene3D" id="1.25.40.20">
    <property type="entry name" value="Ankyrin repeat-containing domain"/>
    <property type="match status" value="1"/>
</dbReference>
<evidence type="ECO:0000256" key="3">
    <source>
        <dbReference type="PROSITE-ProRule" id="PRU00023"/>
    </source>
</evidence>
<feature type="compositionally biased region" description="Polar residues" evidence="5">
    <location>
        <begin position="333"/>
        <end position="344"/>
    </location>
</feature>
<protein>
    <recommendedName>
        <fullName evidence="6">RING-type domain-containing protein</fullName>
    </recommendedName>
</protein>
<evidence type="ECO:0000313" key="8">
    <source>
        <dbReference type="Proteomes" id="UP001168098"/>
    </source>
</evidence>
<comment type="caution">
    <text evidence="7">The sequence shown here is derived from an EMBL/GenBank/DDBJ whole genome shotgun (WGS) entry which is preliminary data.</text>
</comment>
<accession>A0AA39DIQ5</accession>
<dbReference type="InterPro" id="IPR013083">
    <property type="entry name" value="Znf_RING/FYVE/PHD"/>
</dbReference>
<feature type="region of interest" description="Disordered" evidence="5">
    <location>
        <begin position="307"/>
        <end position="364"/>
    </location>
</feature>
<dbReference type="PANTHER" id="PTHR24166">
    <property type="entry name" value="ROLLING PEBBLES, ISOFORM B"/>
    <property type="match status" value="1"/>
</dbReference>
<feature type="repeat" description="ANK" evidence="3">
    <location>
        <begin position="46"/>
        <end position="79"/>
    </location>
</feature>
<reference evidence="7 8" key="1">
    <citation type="journal article" date="2023" name="BMC Biotechnol.">
        <title>Vitis rotundifolia cv Carlos genome sequencing.</title>
        <authorList>
            <person name="Huff M."/>
            <person name="Hulse-Kemp A."/>
            <person name="Scheffler B."/>
            <person name="Youngblood R."/>
            <person name="Simpson S."/>
            <person name="Babiker E."/>
            <person name="Staton M."/>
        </authorList>
    </citation>
    <scope>NUCLEOTIDE SEQUENCE [LARGE SCALE GENOMIC DNA]</scope>
    <source>
        <tissue evidence="7">Leaf</tissue>
    </source>
</reference>
<dbReference type="PROSITE" id="PS50088">
    <property type="entry name" value="ANK_REPEAT"/>
    <property type="match status" value="2"/>
</dbReference>
<evidence type="ECO:0000256" key="4">
    <source>
        <dbReference type="PROSITE-ProRule" id="PRU00175"/>
    </source>
</evidence>
<evidence type="ECO:0000313" key="7">
    <source>
        <dbReference type="EMBL" id="KAJ9686333.1"/>
    </source>
</evidence>
<evidence type="ECO:0000259" key="6">
    <source>
        <dbReference type="PROSITE" id="PS50089"/>
    </source>
</evidence>
<dbReference type="Proteomes" id="UP001168098">
    <property type="component" value="Unassembled WGS sequence"/>
</dbReference>
<dbReference type="AlphaFoldDB" id="A0AA39DIQ5"/>
<organism evidence="7 8">
    <name type="scientific">Vitis rotundifolia</name>
    <name type="common">Muscadine grape</name>
    <dbReference type="NCBI Taxonomy" id="103349"/>
    <lineage>
        <taxon>Eukaryota</taxon>
        <taxon>Viridiplantae</taxon>
        <taxon>Streptophyta</taxon>
        <taxon>Embryophyta</taxon>
        <taxon>Tracheophyta</taxon>
        <taxon>Spermatophyta</taxon>
        <taxon>Magnoliopsida</taxon>
        <taxon>eudicotyledons</taxon>
        <taxon>Gunneridae</taxon>
        <taxon>Pentapetalae</taxon>
        <taxon>rosids</taxon>
        <taxon>Vitales</taxon>
        <taxon>Vitaceae</taxon>
        <taxon>Viteae</taxon>
        <taxon>Vitis</taxon>
    </lineage>
</organism>
<keyword evidence="4" id="KW-0479">Metal-binding</keyword>
<feature type="compositionally biased region" description="Polar residues" evidence="5">
    <location>
        <begin position="307"/>
        <end position="317"/>
    </location>
</feature>
<keyword evidence="4" id="KW-0862">Zinc</keyword>
<dbReference type="Pfam" id="PF12796">
    <property type="entry name" value="Ank_2"/>
    <property type="match status" value="1"/>
</dbReference>
<dbReference type="SUPFAM" id="SSF48403">
    <property type="entry name" value="Ankyrin repeat"/>
    <property type="match status" value="1"/>
</dbReference>
<dbReference type="InterPro" id="IPR050889">
    <property type="entry name" value="Dendritic_Spine_Reg/Scaffold"/>
</dbReference>
<name>A0AA39DIQ5_VITRO</name>
<dbReference type="Gene3D" id="3.30.40.10">
    <property type="entry name" value="Zinc/RING finger domain, C3HC4 (zinc finger)"/>
    <property type="match status" value="1"/>
</dbReference>
<keyword evidence="1" id="KW-0677">Repeat</keyword>
<dbReference type="PANTHER" id="PTHR24166:SF50">
    <property type="entry name" value="E3 UBIQUITIN-PROTEIN LIGASE XBOS34-RELATED"/>
    <property type="match status" value="1"/>
</dbReference>
<proteinExistence type="predicted"/>
<dbReference type="PROSITE" id="PS50089">
    <property type="entry name" value="ZF_RING_2"/>
    <property type="match status" value="1"/>
</dbReference>
<dbReference type="InterPro" id="IPR002110">
    <property type="entry name" value="Ankyrin_rpt"/>
</dbReference>
<dbReference type="EMBL" id="JARBHA010000012">
    <property type="protein sequence ID" value="KAJ9686333.1"/>
    <property type="molecule type" value="Genomic_DNA"/>
</dbReference>
<evidence type="ECO:0000256" key="5">
    <source>
        <dbReference type="SAM" id="MobiDB-lite"/>
    </source>
</evidence>
<dbReference type="InterPro" id="IPR036770">
    <property type="entry name" value="Ankyrin_rpt-contain_sf"/>
</dbReference>
<dbReference type="InterPro" id="IPR001841">
    <property type="entry name" value="Znf_RING"/>
</dbReference>
<dbReference type="PROSITE" id="PS50297">
    <property type="entry name" value="ANK_REP_REGION"/>
    <property type="match status" value="2"/>
</dbReference>
<feature type="repeat" description="ANK" evidence="3">
    <location>
        <begin position="82"/>
        <end position="114"/>
    </location>
</feature>
<evidence type="ECO:0000256" key="2">
    <source>
        <dbReference type="ARBA" id="ARBA00023043"/>
    </source>
</evidence>
<dbReference type="SUPFAM" id="SSF57850">
    <property type="entry name" value="RING/U-box"/>
    <property type="match status" value="1"/>
</dbReference>
<keyword evidence="2 3" id="KW-0040">ANK repeat</keyword>
<keyword evidence="8" id="KW-1185">Reference proteome</keyword>
<keyword evidence="4" id="KW-0863">Zinc-finger</keyword>
<dbReference type="GO" id="GO:0008270">
    <property type="term" value="F:zinc ion binding"/>
    <property type="evidence" value="ECO:0007669"/>
    <property type="project" value="UniProtKB-KW"/>
</dbReference>
<feature type="domain" description="RING-type" evidence="6">
    <location>
        <begin position="446"/>
        <end position="485"/>
    </location>
</feature>
<dbReference type="SMART" id="SM00248">
    <property type="entry name" value="ANK"/>
    <property type="match status" value="4"/>
</dbReference>
<gene>
    <name evidence="7" type="ORF">PVL29_015299</name>
</gene>
<dbReference type="CDD" id="cd23129">
    <property type="entry name" value="RING-HC_XBAT35-like"/>
    <property type="match status" value="1"/>
</dbReference>